<gene>
    <name evidence="15" type="ORF">C2E20_1944</name>
</gene>
<evidence type="ECO:0000313" key="15">
    <source>
        <dbReference type="EMBL" id="PSC75056.1"/>
    </source>
</evidence>
<dbReference type="PANTHER" id="PTHR15074:SF0">
    <property type="entry name" value="METHYL-CPG-BINDING DOMAIN PROTEIN 4-LIKE PROTEIN"/>
    <property type="match status" value="1"/>
</dbReference>
<dbReference type="InterPro" id="IPR003265">
    <property type="entry name" value="HhH-GPD_domain"/>
</dbReference>
<keyword evidence="16" id="KW-1185">Reference proteome</keyword>
<keyword evidence="2" id="KW-0597">Phosphoprotein</keyword>
<dbReference type="InterPro" id="IPR045138">
    <property type="entry name" value="MeCP2/MBD4"/>
</dbReference>
<dbReference type="EMBL" id="LHPF02000003">
    <property type="protein sequence ID" value="PSC75056.1"/>
    <property type="molecule type" value="Genomic_DNA"/>
</dbReference>
<evidence type="ECO:0000256" key="4">
    <source>
        <dbReference type="ARBA" id="ARBA00022801"/>
    </source>
</evidence>
<dbReference type="STRING" id="554055.A0A2P6VLS1"/>
<comment type="subunit">
    <text evidence="9">Interacts with MLH1.</text>
</comment>
<name>A0A2P6VLS1_9CHLO</name>
<comment type="subcellular location">
    <subcellularLocation>
        <location evidence="1">Nucleus</location>
    </subcellularLocation>
</comment>
<evidence type="ECO:0000256" key="6">
    <source>
        <dbReference type="ARBA" id="ARBA00023204"/>
    </source>
</evidence>
<evidence type="ECO:0000256" key="9">
    <source>
        <dbReference type="ARBA" id="ARBA00062707"/>
    </source>
</evidence>
<evidence type="ECO:0000256" key="10">
    <source>
        <dbReference type="ARBA" id="ARBA00069821"/>
    </source>
</evidence>
<evidence type="ECO:0000256" key="7">
    <source>
        <dbReference type="ARBA" id="ARBA00023242"/>
    </source>
</evidence>
<keyword evidence="7" id="KW-0539">Nucleus</keyword>
<comment type="caution">
    <text evidence="15">The sequence shown here is derived from an EMBL/GenBank/DDBJ whole genome shotgun (WGS) entry which is preliminary data.</text>
</comment>
<keyword evidence="6" id="KW-0234">DNA repair</keyword>
<feature type="compositionally biased region" description="Low complexity" evidence="13">
    <location>
        <begin position="155"/>
        <end position="177"/>
    </location>
</feature>
<evidence type="ECO:0000256" key="2">
    <source>
        <dbReference type="ARBA" id="ARBA00022553"/>
    </source>
</evidence>
<feature type="compositionally biased region" description="Low complexity" evidence="13">
    <location>
        <begin position="1"/>
        <end position="17"/>
    </location>
</feature>
<feature type="region of interest" description="Disordered" evidence="13">
    <location>
        <begin position="1"/>
        <end position="112"/>
    </location>
</feature>
<dbReference type="GO" id="GO:0016787">
    <property type="term" value="F:hydrolase activity"/>
    <property type="evidence" value="ECO:0007669"/>
    <property type="project" value="UniProtKB-KW"/>
</dbReference>
<evidence type="ECO:0000256" key="11">
    <source>
        <dbReference type="ARBA" id="ARBA00076709"/>
    </source>
</evidence>
<organism evidence="15 16">
    <name type="scientific">Micractinium conductrix</name>
    <dbReference type="NCBI Taxonomy" id="554055"/>
    <lineage>
        <taxon>Eukaryota</taxon>
        <taxon>Viridiplantae</taxon>
        <taxon>Chlorophyta</taxon>
        <taxon>core chlorophytes</taxon>
        <taxon>Trebouxiophyceae</taxon>
        <taxon>Chlorellales</taxon>
        <taxon>Chlorellaceae</taxon>
        <taxon>Chlorella clade</taxon>
        <taxon>Micractinium</taxon>
    </lineage>
</organism>
<keyword evidence="4" id="KW-0378">Hydrolase</keyword>
<keyword evidence="5" id="KW-0238">DNA-binding</keyword>
<dbReference type="GO" id="GO:0005634">
    <property type="term" value="C:nucleus"/>
    <property type="evidence" value="ECO:0007669"/>
    <property type="project" value="UniProtKB-SubCell"/>
</dbReference>
<dbReference type="InterPro" id="IPR011257">
    <property type="entry name" value="DNA_glycosylase"/>
</dbReference>
<dbReference type="OrthoDB" id="10265068at2759"/>
<dbReference type="GO" id="GO:0006284">
    <property type="term" value="P:base-excision repair"/>
    <property type="evidence" value="ECO:0007669"/>
    <property type="project" value="InterPro"/>
</dbReference>
<evidence type="ECO:0000256" key="13">
    <source>
        <dbReference type="SAM" id="MobiDB-lite"/>
    </source>
</evidence>
<dbReference type="AlphaFoldDB" id="A0A2P6VLS1"/>
<comment type="function">
    <text evidence="8">Mismatch-specific DNA N-glycosylase involved in DNA repair. Has thymine glycosylase activity and is specific for G:T mismatches within methylated and unmethylated CpG sites. Can also remove uracil or 5-fluorouracil in G:U mismatches. Has no lyase activity. Was first identified as methyl-CpG-binding protein.</text>
</comment>
<evidence type="ECO:0000256" key="1">
    <source>
        <dbReference type="ARBA" id="ARBA00004123"/>
    </source>
</evidence>
<dbReference type="Gene3D" id="1.10.340.30">
    <property type="entry name" value="Hypothetical protein, domain 2"/>
    <property type="match status" value="1"/>
</dbReference>
<dbReference type="FunFam" id="1.10.340.30:FF:000051">
    <property type="entry name" value="Methyl-CpG-binding domain protein 4"/>
    <property type="match status" value="1"/>
</dbReference>
<evidence type="ECO:0000313" key="16">
    <source>
        <dbReference type="Proteomes" id="UP000239649"/>
    </source>
</evidence>
<dbReference type="GO" id="GO:0003677">
    <property type="term" value="F:DNA binding"/>
    <property type="evidence" value="ECO:0007669"/>
    <property type="project" value="UniProtKB-KW"/>
</dbReference>
<evidence type="ECO:0000259" key="14">
    <source>
        <dbReference type="Pfam" id="PF00730"/>
    </source>
</evidence>
<sequence>MQQAGAAGKRPAAAEQQLRPAKFRRVAPPELQAAQQAPPPAALQQEQQQQRQGGAAATPRDRRKQQQRQAEAGMGSPEGAAGMDMDIDMVSPRKRAAAAALERHATAGGATSPATADFLARLGENMQLRHQERQAGAEPHPLLGLSAAKRRRSTSHPAGSSPSAPSPAAGTAQQAQQEADPRLCLWEPPVSPYGLLEEELYDDPWKLLVACMLLNKTSGAQVRKVIWELFSLCPTPAAAIAADVQQVQNLIQPLGLFRKRALAIQQLSHEYLYKVWRDPTELYGIGKYAADAYLMFSRGRWREVQPDDKDLKRYHEWLESTGGLGTGLTRHRTVPPAAAAAAQQ</sequence>
<proteinExistence type="predicted"/>
<evidence type="ECO:0000256" key="12">
    <source>
        <dbReference type="ARBA" id="ARBA00083330"/>
    </source>
</evidence>
<feature type="compositionally biased region" description="Low complexity" evidence="13">
    <location>
        <begin position="28"/>
        <end position="57"/>
    </location>
</feature>
<dbReference type="Pfam" id="PF00730">
    <property type="entry name" value="HhH-GPD"/>
    <property type="match status" value="1"/>
</dbReference>
<feature type="domain" description="HhH-GPD" evidence="14">
    <location>
        <begin position="209"/>
        <end position="320"/>
    </location>
</feature>
<dbReference type="Proteomes" id="UP000239649">
    <property type="component" value="Unassembled WGS sequence"/>
</dbReference>
<reference evidence="15 16" key="1">
    <citation type="journal article" date="2018" name="Plant J.">
        <title>Genome sequences of Chlorella sorokiniana UTEX 1602 and Micractinium conductrix SAG 241.80: implications to maltose excretion by a green alga.</title>
        <authorList>
            <person name="Arriola M.B."/>
            <person name="Velmurugan N."/>
            <person name="Zhang Y."/>
            <person name="Plunkett M.H."/>
            <person name="Hondzo H."/>
            <person name="Barney B.M."/>
        </authorList>
    </citation>
    <scope>NUCLEOTIDE SEQUENCE [LARGE SCALE GENOMIC DNA]</scope>
    <source>
        <strain evidence="15 16">SAG 241.80</strain>
    </source>
</reference>
<evidence type="ECO:0000256" key="5">
    <source>
        <dbReference type="ARBA" id="ARBA00023125"/>
    </source>
</evidence>
<evidence type="ECO:0000256" key="3">
    <source>
        <dbReference type="ARBA" id="ARBA00022763"/>
    </source>
</evidence>
<evidence type="ECO:0000256" key="8">
    <source>
        <dbReference type="ARBA" id="ARBA00055831"/>
    </source>
</evidence>
<accession>A0A2P6VLS1</accession>
<feature type="region of interest" description="Disordered" evidence="13">
    <location>
        <begin position="149"/>
        <end position="179"/>
    </location>
</feature>
<dbReference type="PANTHER" id="PTHR15074">
    <property type="entry name" value="METHYL-CPG-BINDING PROTEIN"/>
    <property type="match status" value="1"/>
</dbReference>
<dbReference type="SUPFAM" id="SSF48150">
    <property type="entry name" value="DNA-glycosylase"/>
    <property type="match status" value="1"/>
</dbReference>
<keyword evidence="3" id="KW-0227">DNA damage</keyword>
<protein>
    <recommendedName>
        <fullName evidence="10">Methyl-CpG-binding domain protein 4</fullName>
    </recommendedName>
    <alternativeName>
        <fullName evidence="11">Methyl-CpG-binding protein MBD4</fullName>
    </alternativeName>
    <alternativeName>
        <fullName evidence="12">Mismatch-specific DNA N-glycosylase</fullName>
    </alternativeName>
</protein>